<dbReference type="Pfam" id="PF15644">
    <property type="entry name" value="Gln_amidase"/>
    <property type="match status" value="1"/>
</dbReference>
<evidence type="ECO:0000256" key="1">
    <source>
        <dbReference type="SAM" id="MobiDB-lite"/>
    </source>
</evidence>
<feature type="compositionally biased region" description="Gly residues" evidence="1">
    <location>
        <begin position="56"/>
        <end position="72"/>
    </location>
</feature>
<accession>A0A5J6T2N0</accession>
<feature type="region of interest" description="Disordered" evidence="1">
    <location>
        <begin position="1"/>
        <end position="85"/>
    </location>
</feature>
<feature type="compositionally biased region" description="Gly residues" evidence="1">
    <location>
        <begin position="26"/>
        <end position="47"/>
    </location>
</feature>
<dbReference type="GeneID" id="65122257"/>
<organism evidence="3 4">
    <name type="scientific">Mycobacterium phage Jeeves</name>
    <dbReference type="NCBI Taxonomy" id="2652402"/>
    <lineage>
        <taxon>Viruses</taxon>
        <taxon>Duplodnaviria</taxon>
        <taxon>Heunggongvirae</taxon>
        <taxon>Uroviricota</taxon>
        <taxon>Caudoviricetes</taxon>
        <taxon>Luchadorvirus</taxon>
        <taxon>Luchadorvirus jeeves</taxon>
        <taxon>Lucadorvirus jeeves</taxon>
    </lineage>
</organism>
<evidence type="ECO:0000259" key="2">
    <source>
        <dbReference type="Pfam" id="PF15644"/>
    </source>
</evidence>
<keyword evidence="4" id="KW-1185">Reference proteome</keyword>
<proteinExistence type="predicted"/>
<name>A0A5J6T2N0_9CAUD</name>
<gene>
    <name evidence="3" type="primary">2</name>
    <name evidence="3" type="ORF">SEA_JEEVES_2</name>
</gene>
<dbReference type="EMBL" id="MN310541">
    <property type="protein sequence ID" value="QFG04478.1"/>
    <property type="molecule type" value="Genomic_DNA"/>
</dbReference>
<evidence type="ECO:0000313" key="4">
    <source>
        <dbReference type="Proteomes" id="UP000327532"/>
    </source>
</evidence>
<dbReference type="KEGG" id="vg:65122257"/>
<dbReference type="InterPro" id="IPR028908">
    <property type="entry name" value="Tox-PL_dom"/>
</dbReference>
<feature type="domain" description="Tox-PL" evidence="2">
    <location>
        <begin position="126"/>
        <end position="234"/>
    </location>
</feature>
<evidence type="ECO:0000313" key="3">
    <source>
        <dbReference type="EMBL" id="QFG04478.1"/>
    </source>
</evidence>
<reference evidence="3 4" key="1">
    <citation type="submission" date="2019-08" db="EMBL/GenBank/DDBJ databases">
        <authorList>
            <person name="Pratt D."/>
            <person name="Casey M."/>
            <person name="Delaney K."/>
            <person name="Garza G."/>
            <person name="Hunt M."/>
            <person name="Riley S."/>
            <person name="Reid J."/>
            <person name="Ettinger A.-S.H."/>
            <person name="Ettinger W.F."/>
            <person name="Fay M."/>
            <person name="Mckenzie S.K."/>
            <person name="Anders K.R."/>
            <person name="Garlena R.A."/>
            <person name="Russell D.A."/>
            <person name="Pope W.H."/>
            <person name="Jacobs-Sera D."/>
            <person name="Hatfull G.F."/>
        </authorList>
    </citation>
    <scope>NUCLEOTIDE SEQUENCE [LARGE SCALE GENOMIC DNA]</scope>
</reference>
<sequence length="346" mass="37660">MGGRGSAGGTRSTYRGNSTALFKAQQGGGGSTGKGGGGGGGGGGGSKGSASHSTGGTKGGGGGGQGGGGGGSALPAQPKPWPDNLRLKADKRRDTDARLAQDIEAVNPRYGEHDGGEFTDRQWNVNCTRAAAAVEMRARGYDVTAMPRPANIKDNSVANIAKNWQLPNGTTPEWEMTFHNGTPAETLAKLKNEMKSLYPEGARGFIVVGWDTGTSSHIFNWEIRDGNVHWVDGQPNQWNKGDKWMDRVMKFSTIDHMRTDNLEPRESLGKWIRERTNEESNAPKRIDLLKELTRRNITDNDPVMKEVFTQGWHDVRSGRPIGPPNYWSEDLKNLYWAAVEWARRPD</sequence>
<protein>
    <submittedName>
        <fullName evidence="3">VIP2-like toxin</fullName>
    </submittedName>
</protein>
<dbReference type="Proteomes" id="UP000327532">
    <property type="component" value="Segment"/>
</dbReference>
<dbReference type="RefSeq" id="YP_010104313.1">
    <property type="nucleotide sequence ID" value="NC_055817.1"/>
</dbReference>